<protein>
    <recommendedName>
        <fullName evidence="6">Acyl-coenzyme A dehydrogenase</fullName>
        <ecNumber evidence="4">1.3.8.7</ecNumber>
        <ecNumber evidence="5">1.3.8.8</ecNumber>
    </recommendedName>
</protein>
<dbReference type="Proteomes" id="UP000593594">
    <property type="component" value="Chromosome"/>
</dbReference>
<accession>A0A7S8C1A1</accession>
<evidence type="ECO:0000259" key="15">
    <source>
        <dbReference type="Pfam" id="PF09317"/>
    </source>
</evidence>
<evidence type="ECO:0000256" key="3">
    <source>
        <dbReference type="ARBA" id="ARBA00009347"/>
    </source>
</evidence>
<keyword evidence="8" id="KW-0274">FAD</keyword>
<dbReference type="FunFam" id="1.20.140.10:FF:000009">
    <property type="entry name" value="Acyl-CoA dehydrogenase"/>
    <property type="match status" value="1"/>
</dbReference>
<evidence type="ECO:0000256" key="4">
    <source>
        <dbReference type="ARBA" id="ARBA00012033"/>
    </source>
</evidence>
<dbReference type="Pfam" id="PF00441">
    <property type="entry name" value="Acyl-CoA_dh_1"/>
    <property type="match status" value="1"/>
</dbReference>
<evidence type="ECO:0000259" key="13">
    <source>
        <dbReference type="Pfam" id="PF02770"/>
    </source>
</evidence>
<evidence type="ECO:0000256" key="1">
    <source>
        <dbReference type="ARBA" id="ARBA00001974"/>
    </source>
</evidence>
<comment type="catalytic activity">
    <reaction evidence="10">
        <text>a medium-chain 2,3-saturated fatty acyl-CoA + oxidized [electron-transfer flavoprotein] + H(+) = a medium-chain (2E)-enoyl-CoA + reduced [electron-transfer flavoprotein]</text>
        <dbReference type="Rhea" id="RHEA:14477"/>
        <dbReference type="Rhea" id="RHEA-COMP:10685"/>
        <dbReference type="Rhea" id="RHEA-COMP:10686"/>
        <dbReference type="ChEBI" id="CHEBI:15378"/>
        <dbReference type="ChEBI" id="CHEBI:57692"/>
        <dbReference type="ChEBI" id="CHEBI:58307"/>
        <dbReference type="ChEBI" id="CHEBI:83723"/>
        <dbReference type="ChEBI" id="CHEBI:83726"/>
        <dbReference type="EC" id="1.3.8.7"/>
    </reaction>
</comment>
<gene>
    <name evidence="16" type="ORF">HW532_01090</name>
</gene>
<proteinExistence type="inferred from homology"/>
<evidence type="ECO:0000256" key="7">
    <source>
        <dbReference type="ARBA" id="ARBA00022630"/>
    </source>
</evidence>
<dbReference type="InterPro" id="IPR046373">
    <property type="entry name" value="Acyl-CoA_Oxase/DH_mid-dom_sf"/>
</dbReference>
<dbReference type="InterPro" id="IPR050741">
    <property type="entry name" value="Acyl-CoA_dehydrogenase"/>
</dbReference>
<dbReference type="InterPro" id="IPR013786">
    <property type="entry name" value="AcylCoA_DH/ox_N"/>
</dbReference>
<organism evidence="16 17">
    <name type="scientific">Kaustia mangrovi</name>
    <dbReference type="NCBI Taxonomy" id="2593653"/>
    <lineage>
        <taxon>Bacteria</taxon>
        <taxon>Pseudomonadati</taxon>
        <taxon>Pseudomonadota</taxon>
        <taxon>Alphaproteobacteria</taxon>
        <taxon>Hyphomicrobiales</taxon>
        <taxon>Parvibaculaceae</taxon>
        <taxon>Kaustia</taxon>
    </lineage>
</organism>
<dbReference type="PANTHER" id="PTHR48083:SF33">
    <property type="entry name" value="ACYL-COENZYME A DEHYDROGENASE"/>
    <property type="match status" value="1"/>
</dbReference>
<comment type="similarity">
    <text evidence="3">Belongs to the acyl-CoA dehydrogenase family.</text>
</comment>
<dbReference type="InterPro" id="IPR006091">
    <property type="entry name" value="Acyl-CoA_Oxase/DH_mid-dom"/>
</dbReference>
<dbReference type="InterPro" id="IPR015396">
    <property type="entry name" value="FadE_C"/>
</dbReference>
<name>A0A7S8C1A1_9HYPH</name>
<dbReference type="AlphaFoldDB" id="A0A7S8C1A1"/>
<evidence type="ECO:0000256" key="5">
    <source>
        <dbReference type="ARBA" id="ARBA00012040"/>
    </source>
</evidence>
<dbReference type="Pfam" id="PF02771">
    <property type="entry name" value="Acyl-CoA_dh_N"/>
    <property type="match status" value="1"/>
</dbReference>
<dbReference type="InterPro" id="IPR009100">
    <property type="entry name" value="AcylCoA_DH/oxidase_NM_dom_sf"/>
</dbReference>
<dbReference type="UniPathway" id="UPA00659"/>
<dbReference type="RefSeq" id="WP_213162670.1">
    <property type="nucleotide sequence ID" value="NZ_CP058214.1"/>
</dbReference>
<dbReference type="Gene3D" id="1.10.540.10">
    <property type="entry name" value="Acyl-CoA dehydrogenase/oxidase, N-terminal domain"/>
    <property type="match status" value="1"/>
</dbReference>
<dbReference type="Gene3D" id="1.20.140.10">
    <property type="entry name" value="Butyryl-CoA Dehydrogenase, subunit A, domain 3"/>
    <property type="match status" value="1"/>
</dbReference>
<dbReference type="EC" id="1.3.8.8" evidence="5"/>
<dbReference type="GO" id="GO:0070991">
    <property type="term" value="F:medium-chain fatty acyl-CoA dehydrogenase activity"/>
    <property type="evidence" value="ECO:0007669"/>
    <property type="project" value="UniProtKB-EC"/>
</dbReference>
<dbReference type="NCBIfam" id="NF009586">
    <property type="entry name" value="PRK13026.1"/>
    <property type="match status" value="1"/>
</dbReference>
<comment type="cofactor">
    <cofactor evidence="1">
        <name>FAD</name>
        <dbReference type="ChEBI" id="CHEBI:57692"/>
    </cofactor>
</comment>
<evidence type="ECO:0000256" key="6">
    <source>
        <dbReference type="ARBA" id="ARBA00020144"/>
    </source>
</evidence>
<evidence type="ECO:0000313" key="16">
    <source>
        <dbReference type="EMBL" id="QPC41452.1"/>
    </source>
</evidence>
<dbReference type="FunFam" id="1.10.540.10:FF:000004">
    <property type="entry name" value="Acyl-CoA dehydrogenase"/>
    <property type="match status" value="1"/>
</dbReference>
<dbReference type="PANTHER" id="PTHR48083">
    <property type="entry name" value="MEDIUM-CHAIN SPECIFIC ACYL-COA DEHYDROGENASE, MITOCHONDRIAL-RELATED"/>
    <property type="match status" value="1"/>
</dbReference>
<dbReference type="GO" id="GO:0050660">
    <property type="term" value="F:flavin adenine dinucleotide binding"/>
    <property type="evidence" value="ECO:0007669"/>
    <property type="project" value="InterPro"/>
</dbReference>
<evidence type="ECO:0000259" key="14">
    <source>
        <dbReference type="Pfam" id="PF02771"/>
    </source>
</evidence>
<dbReference type="GO" id="GO:0004466">
    <property type="term" value="F:long-chain fatty acyl-CoA dehydrogenase activity"/>
    <property type="evidence" value="ECO:0007669"/>
    <property type="project" value="UniProtKB-EC"/>
</dbReference>
<dbReference type="EC" id="1.3.8.7" evidence="4"/>
<dbReference type="InterPro" id="IPR036250">
    <property type="entry name" value="AcylCo_DH-like_C"/>
</dbReference>
<dbReference type="NCBIfam" id="NF007000">
    <property type="entry name" value="PRK09463.1"/>
    <property type="match status" value="1"/>
</dbReference>
<comment type="catalytic activity">
    <reaction evidence="11">
        <text>a long-chain 2,3-saturated fatty acyl-CoA + oxidized [electron-transfer flavoprotein] + H(+) = a long-chain (2E)-enoyl-CoA + reduced [electron-transfer flavoprotein]</text>
        <dbReference type="Rhea" id="RHEA:17721"/>
        <dbReference type="Rhea" id="RHEA-COMP:10685"/>
        <dbReference type="Rhea" id="RHEA-COMP:10686"/>
        <dbReference type="ChEBI" id="CHEBI:15378"/>
        <dbReference type="ChEBI" id="CHEBI:57692"/>
        <dbReference type="ChEBI" id="CHEBI:58307"/>
        <dbReference type="ChEBI" id="CHEBI:83721"/>
        <dbReference type="ChEBI" id="CHEBI:83727"/>
        <dbReference type="EC" id="1.3.8.8"/>
    </reaction>
</comment>
<dbReference type="Pfam" id="PF09317">
    <property type="entry name" value="ACDH_C"/>
    <property type="match status" value="1"/>
</dbReference>
<keyword evidence="17" id="KW-1185">Reference proteome</keyword>
<reference evidence="16 17" key="1">
    <citation type="submission" date="2020-06" db="EMBL/GenBank/DDBJ databases">
        <title>Genome sequence of 2 isolates from Red Sea Mangroves.</title>
        <authorList>
            <person name="Sefrji F."/>
            <person name="Michoud G."/>
            <person name="Merlino G."/>
            <person name="Daffonchio D."/>
        </authorList>
    </citation>
    <scope>NUCLEOTIDE SEQUENCE [LARGE SCALE GENOMIC DNA]</scope>
    <source>
        <strain evidence="16 17">R1DC25</strain>
    </source>
</reference>
<feature type="domain" description="Acyl-CoA dehydrogenase C-terminal bacterial-type" evidence="15">
    <location>
        <begin position="462"/>
        <end position="734"/>
    </location>
</feature>
<evidence type="ECO:0000256" key="11">
    <source>
        <dbReference type="ARBA" id="ARBA00049247"/>
    </source>
</evidence>
<evidence type="ECO:0000259" key="12">
    <source>
        <dbReference type="Pfam" id="PF00441"/>
    </source>
</evidence>
<feature type="domain" description="Acyl-CoA oxidase/dehydrogenase middle" evidence="13">
    <location>
        <begin position="185"/>
        <end position="280"/>
    </location>
</feature>
<keyword evidence="7" id="KW-0285">Flavoprotein</keyword>
<dbReference type="SUPFAM" id="SSF56645">
    <property type="entry name" value="Acyl-CoA dehydrogenase NM domain-like"/>
    <property type="match status" value="1"/>
</dbReference>
<dbReference type="InterPro" id="IPR009075">
    <property type="entry name" value="AcylCo_DH/oxidase_C"/>
</dbReference>
<evidence type="ECO:0000256" key="2">
    <source>
        <dbReference type="ARBA" id="ARBA00005005"/>
    </source>
</evidence>
<sequence length="756" mass="82194">MTATESDGLTFRQRHVSAPVLKRIRAILPRMSDTEREALEAGTVWWDAELMSGDPDWERLLATPEHHLTDEEHAFLDGPVEELCGMIDDWEICFTRREIPETVWSFIKEKGFLGMIVPKEHGGLGFSAAAHSAVVMKLASRGASAAVSVIVPNSLGPGELLLQYGTEEQKAHYLPRLADGREIPAFGLTSVDAGSDAAAMEDRGVVCHGTWNGEKTLGMRLNWSKRYISLGPICTVLGLAFKLHDPDHLLGDEEDLGITVALVPADTPGVEIGRRHYPAMQVFPNGPNQGKDVFLPLDAIIGGPKRIGQGWRMLVSALAAGRGISLPSLSVSGMKLAARSTGAYARIREQFNNPVSRFEGVQEAIARIAGDTYRIDSGRRLTLSALDQGEKPAVLSGILKYHATEALRRAVDDAMDVHGGKAICDGPKNYLGNLYRAVPIGITVEGANILTRSLIIYGQGSIRCHPFILKEMMAAQEENPDKAIRDFDAAFFGHAGHILKTLGRAVARAWTGGLFSSSPVDGPTARHFKSVKRLSAALALVSEAAMLSLGGALKRKEMITGRLGDALSELYFASATLKRWQDDGRPSEDLPLVDWAVRSSLNRAEAALKGVLDNFPLRPLAWALRLAIRPFGSRFHPPSDRLAREVSGLVTAPSASRERLTAGISPGGMETELGRLEHAFREIVALDPARKAMREARIDDIDAAQEKGLISAEDAKRLTEARALVREVLAVDDFTLDEIKGLGKDRARRTRKARAA</sequence>
<dbReference type="SUPFAM" id="SSF47203">
    <property type="entry name" value="Acyl-CoA dehydrogenase C-terminal domain-like"/>
    <property type="match status" value="1"/>
</dbReference>
<dbReference type="GO" id="GO:0033539">
    <property type="term" value="P:fatty acid beta-oxidation using acyl-CoA dehydrogenase"/>
    <property type="evidence" value="ECO:0007669"/>
    <property type="project" value="InterPro"/>
</dbReference>
<dbReference type="Pfam" id="PF02770">
    <property type="entry name" value="Acyl-CoA_dh_M"/>
    <property type="match status" value="1"/>
</dbReference>
<dbReference type="KEGG" id="kmn:HW532_01090"/>
<evidence type="ECO:0000256" key="10">
    <source>
        <dbReference type="ARBA" id="ARBA00047882"/>
    </source>
</evidence>
<evidence type="ECO:0000313" key="17">
    <source>
        <dbReference type="Proteomes" id="UP000593594"/>
    </source>
</evidence>
<dbReference type="EMBL" id="CP058214">
    <property type="protein sequence ID" value="QPC41452.1"/>
    <property type="molecule type" value="Genomic_DNA"/>
</dbReference>
<feature type="domain" description="Acyl-CoA dehydrogenase/oxidase N-terminal" evidence="14">
    <location>
        <begin position="86"/>
        <end position="180"/>
    </location>
</feature>
<feature type="domain" description="Acyl-CoA dehydrogenase/oxidase C-terminal" evidence="12">
    <location>
        <begin position="308"/>
        <end position="455"/>
    </location>
</feature>
<comment type="pathway">
    <text evidence="2">Lipid metabolism; fatty acid beta-oxidation.</text>
</comment>
<evidence type="ECO:0000256" key="9">
    <source>
        <dbReference type="ARBA" id="ARBA00023002"/>
    </source>
</evidence>
<dbReference type="InterPro" id="IPR037069">
    <property type="entry name" value="AcylCoA_DH/ox_N_sf"/>
</dbReference>
<evidence type="ECO:0000256" key="8">
    <source>
        <dbReference type="ARBA" id="ARBA00022827"/>
    </source>
</evidence>
<keyword evidence="9" id="KW-0560">Oxidoreductase</keyword>
<dbReference type="Gene3D" id="2.40.110.10">
    <property type="entry name" value="Butyryl-CoA Dehydrogenase, subunit A, domain 2"/>
    <property type="match status" value="1"/>
</dbReference>
<dbReference type="GO" id="GO:0005737">
    <property type="term" value="C:cytoplasm"/>
    <property type="evidence" value="ECO:0007669"/>
    <property type="project" value="TreeGrafter"/>
</dbReference>